<sequence>MAHGRNETGIFPTLPREKMLFTAQDQTIGPFQVPIRSLGSDQPLGEWSAAPHPAVGEKQRSLRGFTVPTAVISSGCGWAFQGCRSPVGADETSLSLPNALTDLGYAVKTTKSIRDAVERPTPTPDVTFRDCDITALPKQAMAQERKGIKNRKRDNRENQVSTGLFPVPERSGGSL</sequence>
<proteinExistence type="predicted"/>
<name>A0AAD7W0Z1_9TELE</name>
<evidence type="ECO:0000256" key="1">
    <source>
        <dbReference type="SAM" id="MobiDB-lite"/>
    </source>
</evidence>
<evidence type="ECO:0000313" key="2">
    <source>
        <dbReference type="EMBL" id="KAJ8371555.1"/>
    </source>
</evidence>
<dbReference type="Proteomes" id="UP001221898">
    <property type="component" value="Unassembled WGS sequence"/>
</dbReference>
<gene>
    <name evidence="2" type="ORF">AAFF_G00307350</name>
</gene>
<accession>A0AAD7W0Z1</accession>
<dbReference type="AlphaFoldDB" id="A0AAD7W0Z1"/>
<protein>
    <submittedName>
        <fullName evidence="2">Uncharacterized protein</fullName>
    </submittedName>
</protein>
<comment type="caution">
    <text evidence="2">The sequence shown here is derived from an EMBL/GenBank/DDBJ whole genome shotgun (WGS) entry which is preliminary data.</text>
</comment>
<evidence type="ECO:0000313" key="3">
    <source>
        <dbReference type="Proteomes" id="UP001221898"/>
    </source>
</evidence>
<reference evidence="2" key="1">
    <citation type="journal article" date="2023" name="Science">
        <title>Genome structures resolve the early diversification of teleost fishes.</title>
        <authorList>
            <person name="Parey E."/>
            <person name="Louis A."/>
            <person name="Montfort J."/>
            <person name="Bouchez O."/>
            <person name="Roques C."/>
            <person name="Iampietro C."/>
            <person name="Lluch J."/>
            <person name="Castinel A."/>
            <person name="Donnadieu C."/>
            <person name="Desvignes T."/>
            <person name="Floi Bucao C."/>
            <person name="Jouanno E."/>
            <person name="Wen M."/>
            <person name="Mejri S."/>
            <person name="Dirks R."/>
            <person name="Jansen H."/>
            <person name="Henkel C."/>
            <person name="Chen W.J."/>
            <person name="Zahm M."/>
            <person name="Cabau C."/>
            <person name="Klopp C."/>
            <person name="Thompson A.W."/>
            <person name="Robinson-Rechavi M."/>
            <person name="Braasch I."/>
            <person name="Lecointre G."/>
            <person name="Bobe J."/>
            <person name="Postlethwait J.H."/>
            <person name="Berthelot C."/>
            <person name="Roest Crollius H."/>
            <person name="Guiguen Y."/>
        </authorList>
    </citation>
    <scope>NUCLEOTIDE SEQUENCE</scope>
    <source>
        <strain evidence="2">NC1722</strain>
    </source>
</reference>
<dbReference type="EMBL" id="JAINUG010000445">
    <property type="protein sequence ID" value="KAJ8371555.1"/>
    <property type="molecule type" value="Genomic_DNA"/>
</dbReference>
<feature type="region of interest" description="Disordered" evidence="1">
    <location>
        <begin position="141"/>
        <end position="175"/>
    </location>
</feature>
<organism evidence="2 3">
    <name type="scientific">Aldrovandia affinis</name>
    <dbReference type="NCBI Taxonomy" id="143900"/>
    <lineage>
        <taxon>Eukaryota</taxon>
        <taxon>Metazoa</taxon>
        <taxon>Chordata</taxon>
        <taxon>Craniata</taxon>
        <taxon>Vertebrata</taxon>
        <taxon>Euteleostomi</taxon>
        <taxon>Actinopterygii</taxon>
        <taxon>Neopterygii</taxon>
        <taxon>Teleostei</taxon>
        <taxon>Notacanthiformes</taxon>
        <taxon>Halosauridae</taxon>
        <taxon>Aldrovandia</taxon>
    </lineage>
</organism>
<keyword evidence="3" id="KW-1185">Reference proteome</keyword>